<dbReference type="OrthoDB" id="2279614at2759"/>
<feature type="non-terminal residue" evidence="1">
    <location>
        <position position="66"/>
    </location>
</feature>
<dbReference type="Proteomes" id="UP000077051">
    <property type="component" value="Unassembled WGS sequence"/>
</dbReference>
<reference evidence="1 2" key="1">
    <citation type="submission" date="2015-06" db="EMBL/GenBank/DDBJ databases">
        <title>Expansion of signal transduction pathways in fungi by whole-genome duplication.</title>
        <authorList>
            <consortium name="DOE Joint Genome Institute"/>
            <person name="Corrochano L.M."/>
            <person name="Kuo A."/>
            <person name="Marcet-Houben M."/>
            <person name="Polaino S."/>
            <person name="Salamov A."/>
            <person name="Villalobos J.M."/>
            <person name="Alvarez M.I."/>
            <person name="Avalos J."/>
            <person name="Benito E.P."/>
            <person name="Benoit I."/>
            <person name="Burger G."/>
            <person name="Camino L.P."/>
            <person name="Canovas D."/>
            <person name="Cerda-Olmedo E."/>
            <person name="Cheng J.-F."/>
            <person name="Dominguez A."/>
            <person name="Elias M."/>
            <person name="Eslava A.P."/>
            <person name="Glaser F."/>
            <person name="Grimwood J."/>
            <person name="Gutierrez G."/>
            <person name="Heitman J."/>
            <person name="Henrissat B."/>
            <person name="Iturriaga E.A."/>
            <person name="Lang B.F."/>
            <person name="Lavin J.L."/>
            <person name="Lee S."/>
            <person name="Li W."/>
            <person name="Lindquist E."/>
            <person name="Lopez-Garcia S."/>
            <person name="Luque E.M."/>
            <person name="Marcos A.T."/>
            <person name="Martin J."/>
            <person name="Mccluskey K."/>
            <person name="Medina H.R."/>
            <person name="Miralles-Duran A."/>
            <person name="Miyazaki A."/>
            <person name="Munoz-Torres E."/>
            <person name="Oguiza J.A."/>
            <person name="Ohm R."/>
            <person name="Olmedo M."/>
            <person name="Orejas M."/>
            <person name="Ortiz-Castellanos L."/>
            <person name="Pisabarro A.G."/>
            <person name="Rodriguez-Romero J."/>
            <person name="Ruiz-Herrera J."/>
            <person name="Ruiz-Vazquez R."/>
            <person name="Sanz C."/>
            <person name="Schackwitz W."/>
            <person name="Schmutz J."/>
            <person name="Shahriari M."/>
            <person name="Shelest E."/>
            <person name="Silva-Franco F."/>
            <person name="Soanes D."/>
            <person name="Syed K."/>
            <person name="Tagua V.G."/>
            <person name="Talbot N.J."/>
            <person name="Thon M."/>
            <person name="De Vries R.P."/>
            <person name="Wiebenga A."/>
            <person name="Yadav J.S."/>
            <person name="Braun E.L."/>
            <person name="Baker S."/>
            <person name="Garre V."/>
            <person name="Horwitz B."/>
            <person name="Torres-Martinez S."/>
            <person name="Idnurm A."/>
            <person name="Herrera-Estrella A."/>
            <person name="Gabaldon T."/>
            <person name="Grigoriev I.V."/>
        </authorList>
    </citation>
    <scope>NUCLEOTIDE SEQUENCE [LARGE SCALE GENOMIC DNA]</scope>
    <source>
        <strain evidence="1 2">CBS 277.49</strain>
    </source>
</reference>
<accession>A0A168JAF9</accession>
<dbReference type="VEuPathDB" id="FungiDB:MUCCIDRAFT_132524"/>
<dbReference type="AlphaFoldDB" id="A0A168JAF9"/>
<proteinExistence type="predicted"/>
<organism evidence="1 2">
    <name type="scientific">Mucor lusitanicus CBS 277.49</name>
    <dbReference type="NCBI Taxonomy" id="747725"/>
    <lineage>
        <taxon>Eukaryota</taxon>
        <taxon>Fungi</taxon>
        <taxon>Fungi incertae sedis</taxon>
        <taxon>Mucoromycota</taxon>
        <taxon>Mucoromycotina</taxon>
        <taxon>Mucoromycetes</taxon>
        <taxon>Mucorales</taxon>
        <taxon>Mucorineae</taxon>
        <taxon>Mucoraceae</taxon>
        <taxon>Mucor</taxon>
    </lineage>
</organism>
<evidence type="ECO:0000313" key="2">
    <source>
        <dbReference type="Proteomes" id="UP000077051"/>
    </source>
</evidence>
<gene>
    <name evidence="1" type="ORF">MUCCIDRAFT_132524</name>
</gene>
<evidence type="ECO:0000313" key="1">
    <source>
        <dbReference type="EMBL" id="OAD00953.1"/>
    </source>
</evidence>
<protein>
    <recommendedName>
        <fullName evidence="3">DDE-1 domain-containing protein</fullName>
    </recommendedName>
</protein>
<name>A0A168JAF9_MUCCL</name>
<evidence type="ECO:0008006" key="3">
    <source>
        <dbReference type="Google" id="ProtNLM"/>
    </source>
</evidence>
<keyword evidence="2" id="KW-1185">Reference proteome</keyword>
<comment type="caution">
    <text evidence="1">The sequence shown here is derived from an EMBL/GenBank/DDBJ whole genome shotgun (WGS) entry which is preliminary data.</text>
</comment>
<feature type="non-terminal residue" evidence="1">
    <location>
        <position position="1"/>
    </location>
</feature>
<dbReference type="EMBL" id="AMYB01000006">
    <property type="protein sequence ID" value="OAD00953.1"/>
    <property type="molecule type" value="Genomic_DNA"/>
</dbReference>
<sequence>KLFFAGKGRHGWWTTADMKRQFKLVVKVFEELRHPNYRALFLFDNSSNHQAYSADALLARIMTLKD</sequence>